<evidence type="ECO:0000256" key="7">
    <source>
        <dbReference type="SAM" id="MobiDB-lite"/>
    </source>
</evidence>
<gene>
    <name evidence="11" type="ORF">NQ317_009892</name>
</gene>
<evidence type="ECO:0000313" key="12">
    <source>
        <dbReference type="Proteomes" id="UP001162164"/>
    </source>
</evidence>
<evidence type="ECO:0000259" key="9">
    <source>
        <dbReference type="Pfam" id="PF23659"/>
    </source>
</evidence>
<dbReference type="Pfam" id="PF09743">
    <property type="entry name" value="E3_UFM1_ligase"/>
    <property type="match status" value="1"/>
</dbReference>
<dbReference type="Pfam" id="PF25041">
    <property type="entry name" value="UFL1_C"/>
    <property type="match status" value="1"/>
</dbReference>
<evidence type="ECO:0000256" key="3">
    <source>
        <dbReference type="ARBA" id="ARBA00014160"/>
    </source>
</evidence>
<dbReference type="InterPro" id="IPR018611">
    <property type="entry name" value="Ufl1"/>
</dbReference>
<comment type="similarity">
    <text evidence="2">Belongs to the UFL1 family.</text>
</comment>
<feature type="compositionally biased region" description="Basic and acidic residues" evidence="7">
    <location>
        <begin position="401"/>
        <end position="414"/>
    </location>
</feature>
<evidence type="ECO:0000256" key="5">
    <source>
        <dbReference type="ARBA" id="ARBA00022786"/>
    </source>
</evidence>
<evidence type="ECO:0000256" key="6">
    <source>
        <dbReference type="ARBA" id="ARBA00030452"/>
    </source>
</evidence>
<protein>
    <recommendedName>
        <fullName evidence="3">E3 UFM1-protein ligase 1 homolog</fullName>
    </recommendedName>
    <alternativeName>
        <fullName evidence="6">E3 UFM1-protein transferase 1 homolog</fullName>
    </alternativeName>
</protein>
<evidence type="ECO:0000256" key="2">
    <source>
        <dbReference type="ARBA" id="ARBA00010789"/>
    </source>
</evidence>
<organism evidence="11 12">
    <name type="scientific">Molorchus minor</name>
    <dbReference type="NCBI Taxonomy" id="1323400"/>
    <lineage>
        <taxon>Eukaryota</taxon>
        <taxon>Metazoa</taxon>
        <taxon>Ecdysozoa</taxon>
        <taxon>Arthropoda</taxon>
        <taxon>Hexapoda</taxon>
        <taxon>Insecta</taxon>
        <taxon>Pterygota</taxon>
        <taxon>Neoptera</taxon>
        <taxon>Endopterygota</taxon>
        <taxon>Coleoptera</taxon>
        <taxon>Polyphaga</taxon>
        <taxon>Cucujiformia</taxon>
        <taxon>Chrysomeloidea</taxon>
        <taxon>Cerambycidae</taxon>
        <taxon>Lamiinae</taxon>
        <taxon>Monochamini</taxon>
        <taxon>Molorchus</taxon>
    </lineage>
</organism>
<evidence type="ECO:0000313" key="11">
    <source>
        <dbReference type="EMBL" id="KAJ8979278.1"/>
    </source>
</evidence>
<dbReference type="InterPro" id="IPR056579">
    <property type="entry name" value="Ufl1_N"/>
</dbReference>
<evidence type="ECO:0000256" key="4">
    <source>
        <dbReference type="ARBA" id="ARBA00022679"/>
    </source>
</evidence>
<keyword evidence="12" id="KW-1185">Reference proteome</keyword>
<name>A0ABQ9JM23_9CUCU</name>
<keyword evidence="4" id="KW-0808">Transferase</keyword>
<feature type="domain" description="E3 UFM1-protein ligase-like C-terminal" evidence="10">
    <location>
        <begin position="640"/>
        <end position="736"/>
    </location>
</feature>
<feature type="domain" description="E3 UFM1-protein ligase 1-like N-terminal" evidence="8">
    <location>
        <begin position="6"/>
        <end position="279"/>
    </location>
</feature>
<comment type="function">
    <text evidence="1">E3 UFM1-protein ligase that mediates ufmylation of target proteins.</text>
</comment>
<proteinExistence type="inferred from homology"/>
<dbReference type="InterPro" id="IPR056580">
    <property type="entry name" value="Ufl1_dom"/>
</dbReference>
<dbReference type="Pfam" id="PF25870">
    <property type="entry name" value="WHD_UFL1_5th"/>
    <property type="match status" value="1"/>
</dbReference>
<dbReference type="InterPro" id="IPR056761">
    <property type="entry name" value="Ufl1-like_C"/>
</dbReference>
<comment type="caution">
    <text evidence="11">The sequence shown here is derived from an EMBL/GenBank/DDBJ whole genome shotgun (WGS) entry which is preliminary data.</text>
</comment>
<dbReference type="PANTHER" id="PTHR31057">
    <property type="entry name" value="E3 UFM1-PROTEIN LIGASE 1"/>
    <property type="match status" value="1"/>
</dbReference>
<reference evidence="11" key="1">
    <citation type="journal article" date="2023" name="Insect Mol. Biol.">
        <title>Genome sequencing provides insights into the evolution of gene families encoding plant cell wall-degrading enzymes in longhorned beetles.</title>
        <authorList>
            <person name="Shin N.R."/>
            <person name="Okamura Y."/>
            <person name="Kirsch R."/>
            <person name="Pauchet Y."/>
        </authorList>
    </citation>
    <scope>NUCLEOTIDE SEQUENCE</scope>
    <source>
        <strain evidence="11">MMC_N1</strain>
    </source>
</reference>
<feature type="domain" description="E3 UFM1-protein ligase 1-like" evidence="9">
    <location>
        <begin position="516"/>
        <end position="633"/>
    </location>
</feature>
<dbReference type="Proteomes" id="UP001162164">
    <property type="component" value="Unassembled WGS sequence"/>
</dbReference>
<evidence type="ECO:0000259" key="10">
    <source>
        <dbReference type="Pfam" id="PF25041"/>
    </source>
</evidence>
<dbReference type="PANTHER" id="PTHR31057:SF0">
    <property type="entry name" value="E3 UFM1-PROTEIN LIGASE 1"/>
    <property type="match status" value="1"/>
</dbReference>
<sequence length="752" mass="84798">MADWEEVKRLAADFQKVQLSSTTQRLSERNCIEIITWLVDKKLLDLIFTSDGKEYLTPNKLVNEIRGELYDSGGRINLVELSKVIGVDLAHINSHIHEVLKGNKDIQLVLGQLIDTSYIMRIAGEINEKLAQQGQINVSDLTLQYDLPAEFLQQQVLEKNLGKLIFGQQDPNEPRIFFTESFIARSKAKIRGSLSGITKPTPVASILSQIDISDKLFFSLFDQTVMYGTLTSRMAGAQYIPNVYARSQNEWVNNFYKQNSYIEFDALTRLGISDYKSYIKKQLANDDILFLNSCVVSKNIPDRIEADIDECISSKSYVDLQSTLPSVFNTTDIQLILDKVLTSPKQQQTIIIDSFVVSKAFVEKLSSDCMELVKEKANATVESGKYQQYQIELQASHTRTHKSDDVEEKVDKREERRKKPQAVKVEEVLKSSKSGNKNVDNDDIDVPEKKTVLKIVTADDIRDIIGIPLEEEGIEDLIEPITDYLLPKLNEQGLELAANIYAATVADKTATRRQTHNELQNKLNALISDVRLFEKGIKLLSAELQLQLIKYLLKTLCTDIVTEILNYLSAEQNSTVITDNFTNDQRVKFVNDLPAEYKSSLLILVKSLSGQSIDDFMSAAEGGLTACSMIIKKIDKKKDRLIILNHKHQLLEQLNTCEDLTLVLHLATLVIFTTATQCMIHASGKHVSALLSFLKQYLTEEQYSELTSYHDFVTLMLSGGSEAESAKEKLKEKVSTVKNIANEFKKPGAEKL</sequence>
<accession>A0ABQ9JM23</accession>
<keyword evidence="5" id="KW-0833">Ubl conjugation pathway</keyword>
<dbReference type="Pfam" id="PF23659">
    <property type="entry name" value="UFL1"/>
    <property type="match status" value="1"/>
</dbReference>
<evidence type="ECO:0000259" key="8">
    <source>
        <dbReference type="Pfam" id="PF09743"/>
    </source>
</evidence>
<feature type="region of interest" description="Disordered" evidence="7">
    <location>
        <begin position="394"/>
        <end position="443"/>
    </location>
</feature>
<evidence type="ECO:0000256" key="1">
    <source>
        <dbReference type="ARBA" id="ARBA00003950"/>
    </source>
</evidence>
<dbReference type="EMBL" id="JAPWTJ010000355">
    <property type="protein sequence ID" value="KAJ8979278.1"/>
    <property type="molecule type" value="Genomic_DNA"/>
</dbReference>